<keyword evidence="2" id="KW-1185">Reference proteome</keyword>
<reference evidence="2" key="1">
    <citation type="submission" date="2012-09" db="EMBL/GenBank/DDBJ databases">
        <authorList>
            <person name="Martin A.A."/>
        </authorList>
    </citation>
    <scope>NUCLEOTIDE SEQUENCE</scope>
</reference>
<organism evidence="2 3">
    <name type="scientific">Angiostrongylus cantonensis</name>
    <name type="common">Rat lungworm</name>
    <dbReference type="NCBI Taxonomy" id="6313"/>
    <lineage>
        <taxon>Eukaryota</taxon>
        <taxon>Metazoa</taxon>
        <taxon>Ecdysozoa</taxon>
        <taxon>Nematoda</taxon>
        <taxon>Chromadorea</taxon>
        <taxon>Rhabditida</taxon>
        <taxon>Rhabditina</taxon>
        <taxon>Rhabditomorpha</taxon>
        <taxon>Strongyloidea</taxon>
        <taxon>Metastrongylidae</taxon>
        <taxon>Angiostrongylus</taxon>
    </lineage>
</organism>
<dbReference type="WBParaSite" id="ACAC_0000990801-mRNA-1">
    <property type="protein sequence ID" value="ACAC_0000990801-mRNA-1"/>
    <property type="gene ID" value="ACAC_0000990801"/>
</dbReference>
<evidence type="ECO:0000313" key="2">
    <source>
        <dbReference type="Proteomes" id="UP000035642"/>
    </source>
</evidence>
<proteinExistence type="predicted"/>
<name>A0A0K0DFX6_ANGCA</name>
<accession>A0A0K0DFX6</accession>
<feature type="region of interest" description="Disordered" evidence="1">
    <location>
        <begin position="1"/>
        <end position="45"/>
    </location>
</feature>
<evidence type="ECO:0000256" key="1">
    <source>
        <dbReference type="SAM" id="MobiDB-lite"/>
    </source>
</evidence>
<reference evidence="3" key="2">
    <citation type="submission" date="2017-02" db="UniProtKB">
        <authorList>
            <consortium name="WormBaseParasite"/>
        </authorList>
    </citation>
    <scope>IDENTIFICATION</scope>
</reference>
<dbReference type="AlphaFoldDB" id="A0A0K0DFX6"/>
<dbReference type="Proteomes" id="UP000035642">
    <property type="component" value="Unassembled WGS sequence"/>
</dbReference>
<protein>
    <submittedName>
        <fullName evidence="3">Uncharacterized protein</fullName>
    </submittedName>
</protein>
<evidence type="ECO:0000313" key="3">
    <source>
        <dbReference type="WBParaSite" id="ACAC_0000990801-mRNA-1"/>
    </source>
</evidence>
<sequence length="76" mass="8236">MVANSVVSSRYWPSDKKNRRQTTEGEGNAEANGFPGCPATNESGLGCDESRGKDYTLYKASHITKLNKKSLALGLE</sequence>